<dbReference type="EMBL" id="CAJNOL010001580">
    <property type="protein sequence ID" value="CAF1385373.1"/>
    <property type="molecule type" value="Genomic_DNA"/>
</dbReference>
<dbReference type="AlphaFoldDB" id="A0A815JQH7"/>
<dbReference type="SUPFAM" id="SSF56219">
    <property type="entry name" value="DNase I-like"/>
    <property type="match status" value="1"/>
</dbReference>
<name>A0A815JQH7_9BILA</name>
<comment type="caution">
    <text evidence="3">The sequence shown here is derived from an EMBL/GenBank/DDBJ whole genome shotgun (WGS) entry which is preliminary data.</text>
</comment>
<feature type="compositionally biased region" description="Polar residues" evidence="1">
    <location>
        <begin position="521"/>
        <end position="534"/>
    </location>
</feature>
<dbReference type="Gene3D" id="3.60.10.10">
    <property type="entry name" value="Endonuclease/exonuclease/phosphatase"/>
    <property type="match status" value="1"/>
</dbReference>
<dbReference type="InterPro" id="IPR005135">
    <property type="entry name" value="Endo/exonuclease/phosphatase"/>
</dbReference>
<dbReference type="PANTHER" id="PTHR36688">
    <property type="entry name" value="ENDO/EXONUCLEASE/PHOSPHATASE DOMAIN-CONTAINING PROTEIN"/>
    <property type="match status" value="1"/>
</dbReference>
<dbReference type="InterPro" id="IPR052560">
    <property type="entry name" value="RdDP_mobile_element"/>
</dbReference>
<dbReference type="Gene3D" id="4.10.60.10">
    <property type="entry name" value="Zinc finger, CCHC-type"/>
    <property type="match status" value="1"/>
</dbReference>
<reference evidence="3" key="1">
    <citation type="submission" date="2021-02" db="EMBL/GenBank/DDBJ databases">
        <authorList>
            <person name="Nowell W R."/>
        </authorList>
    </citation>
    <scope>NUCLEOTIDE SEQUENCE</scope>
</reference>
<dbReference type="GO" id="GO:0003824">
    <property type="term" value="F:catalytic activity"/>
    <property type="evidence" value="ECO:0007669"/>
    <property type="project" value="InterPro"/>
</dbReference>
<organism evidence="3 4">
    <name type="scientific">Rotaria sordida</name>
    <dbReference type="NCBI Taxonomy" id="392033"/>
    <lineage>
        <taxon>Eukaryota</taxon>
        <taxon>Metazoa</taxon>
        <taxon>Spiralia</taxon>
        <taxon>Gnathifera</taxon>
        <taxon>Rotifera</taxon>
        <taxon>Eurotatoria</taxon>
        <taxon>Bdelloidea</taxon>
        <taxon>Philodinida</taxon>
        <taxon>Philodinidae</taxon>
        <taxon>Rotaria</taxon>
    </lineage>
</organism>
<dbReference type="InterPro" id="IPR036691">
    <property type="entry name" value="Endo/exonu/phosph_ase_sf"/>
</dbReference>
<evidence type="ECO:0000256" key="1">
    <source>
        <dbReference type="SAM" id="MobiDB-lite"/>
    </source>
</evidence>
<evidence type="ECO:0000259" key="2">
    <source>
        <dbReference type="Pfam" id="PF14529"/>
    </source>
</evidence>
<feature type="region of interest" description="Disordered" evidence="1">
    <location>
        <begin position="515"/>
        <end position="534"/>
    </location>
</feature>
<accession>A0A815JQH7</accession>
<dbReference type="PANTHER" id="PTHR36688:SF2">
    <property type="entry name" value="ENDONUCLEASE_EXONUCLEASE_PHOSPHATASE DOMAIN-CONTAINING PROTEIN"/>
    <property type="match status" value="1"/>
</dbReference>
<dbReference type="Proteomes" id="UP000663870">
    <property type="component" value="Unassembled WGS sequence"/>
</dbReference>
<evidence type="ECO:0000313" key="4">
    <source>
        <dbReference type="Proteomes" id="UP000663870"/>
    </source>
</evidence>
<proteinExistence type="predicted"/>
<feature type="domain" description="Endonuclease/exonuclease/phosphatase" evidence="2">
    <location>
        <begin position="320"/>
        <end position="413"/>
    </location>
</feature>
<sequence>MPPKKEGTGGNKQGQNYINSINAIQGQTALASILATNGQATAKVYVPRSIQRIKDTKKVAFVKSVDLEIPESRITEALKDVGLDVVDVIRLTNKVKNIPTKTIKITFNDPQNRNTFIRTGLQVDAMHFEAEAAMQNTKPVQCYICLKYNHVAKYCKTKQQICARCGDNHRIDQCTAASDAMKCCNCKGSHLATSNECATYKEQEQRMHNLVNQYSSTNKPTTTAPAIHDINEFPLLPNISQRQQEYLHNELFDEIINVLSRKMEKIIEETTSRNDRVGKLGGGVLLAVKQHIKCREVLNKTSQMNEIIAIEVETQLFKSILIASIYVPPTAKMDLNIFQELYNINNNCIIVGDLNATLHHMGSAKANARGRQLQELFKEGFIEGVDDDTPTFEKNDYAVKLDWLLGSQPLLSFTSNVETHPPIGTSCGHKPLTFDISIGAEPKPASPRMPFNFKAAKWSKFRSKLDQQLMLWNNDRRLDSALDIEEYTSFITNSILVATQEAIPLSKQTNTRPMISEVTKRQTTGENNQTTSNA</sequence>
<evidence type="ECO:0000313" key="3">
    <source>
        <dbReference type="EMBL" id="CAF1385373.1"/>
    </source>
</evidence>
<protein>
    <recommendedName>
        <fullName evidence="2">Endonuclease/exonuclease/phosphatase domain-containing protein</fullName>
    </recommendedName>
</protein>
<keyword evidence="4" id="KW-1185">Reference proteome</keyword>
<gene>
    <name evidence="3" type="ORF">JXQ802_LOCUS33910</name>
</gene>
<dbReference type="Pfam" id="PF14529">
    <property type="entry name" value="Exo_endo_phos_2"/>
    <property type="match status" value="1"/>
</dbReference>